<dbReference type="SUPFAM" id="SSF69819">
    <property type="entry name" value="MTH1598-like"/>
    <property type="match status" value="1"/>
</dbReference>
<evidence type="ECO:0000256" key="1">
    <source>
        <dbReference type="ARBA" id="ARBA00007963"/>
    </source>
</evidence>
<proteinExistence type="inferred from homology"/>
<dbReference type="AlphaFoldDB" id="A0A1Y6K4D1"/>
<keyword evidence="3" id="KW-0479">Metal-binding</keyword>
<dbReference type="OrthoDB" id="164565at2"/>
<keyword evidence="7" id="KW-1185">Reference proteome</keyword>
<gene>
    <name evidence="6" type="ORF">CFX1CAM_1517</name>
</gene>
<dbReference type="InterPro" id="IPR023572">
    <property type="entry name" value="Archease_dom"/>
</dbReference>
<sequence length="133" mass="14816">MNGYKEVEHTADIALQVWAEDFYTLLRKAAEGLYALMGVKLATASTLQRLFTLPQGSKETILVDFLTELLFLVEEDGLFLSGFCFDASQDAISVRSTGEKILTLSREIKAVTFHNLHVETTDQGFSTTITFDV</sequence>
<dbReference type="Proteomes" id="UP000195514">
    <property type="component" value="Chromosome I"/>
</dbReference>
<dbReference type="EMBL" id="LT859958">
    <property type="protein sequence ID" value="SMX54582.1"/>
    <property type="molecule type" value="Genomic_DNA"/>
</dbReference>
<dbReference type="GO" id="GO:0046872">
    <property type="term" value="F:metal ion binding"/>
    <property type="evidence" value="ECO:0007669"/>
    <property type="project" value="UniProtKB-KW"/>
</dbReference>
<keyword evidence="4" id="KW-0106">Calcium</keyword>
<dbReference type="PANTHER" id="PTHR12682:SF11">
    <property type="entry name" value="PROTEIN ARCHEASE"/>
    <property type="match status" value="1"/>
</dbReference>
<evidence type="ECO:0000256" key="4">
    <source>
        <dbReference type="ARBA" id="ARBA00022837"/>
    </source>
</evidence>
<evidence type="ECO:0000313" key="7">
    <source>
        <dbReference type="Proteomes" id="UP000195514"/>
    </source>
</evidence>
<dbReference type="PANTHER" id="PTHR12682">
    <property type="entry name" value="ARCHEASE"/>
    <property type="match status" value="1"/>
</dbReference>
<evidence type="ECO:0000256" key="3">
    <source>
        <dbReference type="ARBA" id="ARBA00022723"/>
    </source>
</evidence>
<dbReference type="Pfam" id="PF01951">
    <property type="entry name" value="Archease"/>
    <property type="match status" value="1"/>
</dbReference>
<dbReference type="InterPro" id="IPR002804">
    <property type="entry name" value="Archease"/>
</dbReference>
<evidence type="ECO:0000313" key="6">
    <source>
        <dbReference type="EMBL" id="SMX54582.1"/>
    </source>
</evidence>
<dbReference type="InterPro" id="IPR036820">
    <property type="entry name" value="Archease_dom_sf"/>
</dbReference>
<dbReference type="RefSeq" id="WP_087862413.1">
    <property type="nucleotide sequence ID" value="NZ_LT859958.1"/>
</dbReference>
<keyword evidence="2" id="KW-0819">tRNA processing</keyword>
<comment type="similarity">
    <text evidence="1">Belongs to the archease family.</text>
</comment>
<evidence type="ECO:0000256" key="2">
    <source>
        <dbReference type="ARBA" id="ARBA00022694"/>
    </source>
</evidence>
<dbReference type="GO" id="GO:0008033">
    <property type="term" value="P:tRNA processing"/>
    <property type="evidence" value="ECO:0007669"/>
    <property type="project" value="UniProtKB-KW"/>
</dbReference>
<dbReference type="KEGG" id="abat:CFX1CAM_1517"/>
<feature type="domain" description="Archease" evidence="5">
    <location>
        <begin position="4"/>
        <end position="133"/>
    </location>
</feature>
<accession>A0A1Y6K4D1</accession>
<organism evidence="6 7">
    <name type="scientific">Candidatus Brevifilum fermentans</name>
    <dbReference type="NCBI Taxonomy" id="1986204"/>
    <lineage>
        <taxon>Bacteria</taxon>
        <taxon>Bacillati</taxon>
        <taxon>Chloroflexota</taxon>
        <taxon>Anaerolineae</taxon>
        <taxon>Anaerolineales</taxon>
        <taxon>Anaerolineaceae</taxon>
        <taxon>Candidatus Brevifilum</taxon>
    </lineage>
</organism>
<dbReference type="Gene3D" id="3.55.10.10">
    <property type="entry name" value="Archease domain"/>
    <property type="match status" value="1"/>
</dbReference>
<reference evidence="7" key="1">
    <citation type="submission" date="2017-05" db="EMBL/GenBank/DDBJ databases">
        <authorList>
            <person name="Kirkegaard R."/>
            <person name="Mcilroy J S."/>
        </authorList>
    </citation>
    <scope>NUCLEOTIDE SEQUENCE [LARGE SCALE GENOMIC DNA]</scope>
</reference>
<protein>
    <recommendedName>
        <fullName evidence="5">Archease domain-containing protein</fullName>
    </recommendedName>
</protein>
<name>A0A1Y6K4D1_9CHLR</name>
<evidence type="ECO:0000259" key="5">
    <source>
        <dbReference type="Pfam" id="PF01951"/>
    </source>
</evidence>